<keyword evidence="4" id="KW-0804">Transcription</keyword>
<dbReference type="GO" id="GO:0005634">
    <property type="term" value="C:nucleus"/>
    <property type="evidence" value="ECO:0007669"/>
    <property type="project" value="UniProtKB-SubCell"/>
</dbReference>
<comment type="subcellular location">
    <subcellularLocation>
        <location evidence="1">Nucleus</location>
    </subcellularLocation>
</comment>
<keyword evidence="3" id="KW-0238">DNA-binding</keyword>
<dbReference type="InterPro" id="IPR016177">
    <property type="entry name" value="DNA-bd_dom_sf"/>
</dbReference>
<accession>A0ABD2YSK5</accession>
<keyword evidence="5" id="KW-0539">Nucleus</keyword>
<proteinExistence type="predicted"/>
<keyword evidence="2" id="KW-0805">Transcription regulation</keyword>
<dbReference type="PROSITE" id="PS51032">
    <property type="entry name" value="AP2_ERF"/>
    <property type="match status" value="1"/>
</dbReference>
<dbReference type="CDD" id="cd00018">
    <property type="entry name" value="AP2"/>
    <property type="match status" value="1"/>
</dbReference>
<feature type="domain" description="AP2/ERF" evidence="7">
    <location>
        <begin position="92"/>
        <end position="149"/>
    </location>
</feature>
<dbReference type="PANTHER" id="PTHR31194:SF62">
    <property type="entry name" value="ETHYLENE-RESPONSIVE TRANSCRIPTION FACTOR ERF118"/>
    <property type="match status" value="1"/>
</dbReference>
<feature type="compositionally biased region" description="Low complexity" evidence="6">
    <location>
        <begin position="155"/>
        <end position="166"/>
    </location>
</feature>
<evidence type="ECO:0000313" key="8">
    <source>
        <dbReference type="EMBL" id="KAL3508518.1"/>
    </source>
</evidence>
<evidence type="ECO:0000256" key="2">
    <source>
        <dbReference type="ARBA" id="ARBA00023015"/>
    </source>
</evidence>
<feature type="region of interest" description="Disordered" evidence="6">
    <location>
        <begin position="148"/>
        <end position="203"/>
    </location>
</feature>
<dbReference type="Gene3D" id="3.30.730.10">
    <property type="entry name" value="AP2/ERF domain"/>
    <property type="match status" value="1"/>
</dbReference>
<evidence type="ECO:0000259" key="7">
    <source>
        <dbReference type="PROSITE" id="PS51032"/>
    </source>
</evidence>
<comment type="caution">
    <text evidence="8">The sequence shown here is derived from an EMBL/GenBank/DDBJ whole genome shotgun (WGS) entry which is preliminary data.</text>
</comment>
<dbReference type="GO" id="GO:0003677">
    <property type="term" value="F:DNA binding"/>
    <property type="evidence" value="ECO:0007669"/>
    <property type="project" value="UniProtKB-KW"/>
</dbReference>
<name>A0ABD2YSK5_9GENT</name>
<dbReference type="InterPro" id="IPR036955">
    <property type="entry name" value="AP2/ERF_dom_sf"/>
</dbReference>
<protein>
    <recommendedName>
        <fullName evidence="7">AP2/ERF domain-containing protein</fullName>
    </recommendedName>
</protein>
<evidence type="ECO:0000256" key="6">
    <source>
        <dbReference type="SAM" id="MobiDB-lite"/>
    </source>
</evidence>
<evidence type="ECO:0000256" key="4">
    <source>
        <dbReference type="ARBA" id="ARBA00023163"/>
    </source>
</evidence>
<dbReference type="PANTHER" id="PTHR31194">
    <property type="entry name" value="SHN SHINE , DNA BINDING / TRANSCRIPTION FACTOR"/>
    <property type="match status" value="1"/>
</dbReference>
<evidence type="ECO:0000313" key="9">
    <source>
        <dbReference type="Proteomes" id="UP001630127"/>
    </source>
</evidence>
<dbReference type="SUPFAM" id="SSF54171">
    <property type="entry name" value="DNA-binding domain"/>
    <property type="match status" value="1"/>
</dbReference>
<evidence type="ECO:0000256" key="1">
    <source>
        <dbReference type="ARBA" id="ARBA00004123"/>
    </source>
</evidence>
<reference evidence="8 9" key="1">
    <citation type="submission" date="2024-11" db="EMBL/GenBank/DDBJ databases">
        <title>A near-complete genome assembly of Cinchona calisaya.</title>
        <authorList>
            <person name="Lian D.C."/>
            <person name="Zhao X.W."/>
            <person name="Wei L."/>
        </authorList>
    </citation>
    <scope>NUCLEOTIDE SEQUENCE [LARGE SCALE GENOMIC DNA]</scope>
    <source>
        <tissue evidence="8">Nenye</tissue>
    </source>
</reference>
<evidence type="ECO:0000256" key="5">
    <source>
        <dbReference type="ARBA" id="ARBA00023242"/>
    </source>
</evidence>
<dbReference type="SMART" id="SM00380">
    <property type="entry name" value="AP2"/>
    <property type="match status" value="1"/>
</dbReference>
<dbReference type="PRINTS" id="PR00367">
    <property type="entry name" value="ETHRSPELEMNT"/>
</dbReference>
<dbReference type="AlphaFoldDB" id="A0ABD2YSK5"/>
<sequence length="268" mass="29932">MARFFKASYSIDTFVRAQLGPSIPARRKRKMTIKKIRVQYADPDATDSSSDEESSHVKKPKHKIHEIVIIHQKNMASLESKVECIKKNIKNRFRGVRRRRYGKFVAEIRDPIKKKKIWLGTFKTAEEAYDAYLSKEREFKAAEGFHWEPVQPGLSDNDQSPSSDQPGLSDDHSPMPETGAMDSSGCTGGTGSGSSHDSASSMNSEDIVKVETMVFDGGCFMGMFIPVSGSPEDNSGSKCFLPILDNHGFFLGEFSKLDDLSLVHDGWR</sequence>
<dbReference type="EMBL" id="JBJUIK010000012">
    <property type="protein sequence ID" value="KAL3508518.1"/>
    <property type="molecule type" value="Genomic_DNA"/>
</dbReference>
<dbReference type="Proteomes" id="UP001630127">
    <property type="component" value="Unassembled WGS sequence"/>
</dbReference>
<organism evidence="8 9">
    <name type="scientific">Cinchona calisaya</name>
    <dbReference type="NCBI Taxonomy" id="153742"/>
    <lineage>
        <taxon>Eukaryota</taxon>
        <taxon>Viridiplantae</taxon>
        <taxon>Streptophyta</taxon>
        <taxon>Embryophyta</taxon>
        <taxon>Tracheophyta</taxon>
        <taxon>Spermatophyta</taxon>
        <taxon>Magnoliopsida</taxon>
        <taxon>eudicotyledons</taxon>
        <taxon>Gunneridae</taxon>
        <taxon>Pentapetalae</taxon>
        <taxon>asterids</taxon>
        <taxon>lamiids</taxon>
        <taxon>Gentianales</taxon>
        <taxon>Rubiaceae</taxon>
        <taxon>Cinchonoideae</taxon>
        <taxon>Cinchoneae</taxon>
        <taxon>Cinchona</taxon>
    </lineage>
</organism>
<keyword evidence="9" id="KW-1185">Reference proteome</keyword>
<dbReference type="InterPro" id="IPR050913">
    <property type="entry name" value="AP2/ERF_ERF"/>
</dbReference>
<dbReference type="InterPro" id="IPR001471">
    <property type="entry name" value="AP2/ERF_dom"/>
</dbReference>
<evidence type="ECO:0000256" key="3">
    <source>
        <dbReference type="ARBA" id="ARBA00023125"/>
    </source>
</evidence>
<feature type="compositionally biased region" description="Low complexity" evidence="6">
    <location>
        <begin position="193"/>
        <end position="203"/>
    </location>
</feature>
<gene>
    <name evidence="8" type="ORF">ACH5RR_027919</name>
</gene>